<dbReference type="AlphaFoldDB" id="A0A6I5RLE7"/>
<dbReference type="GO" id="GO:0004623">
    <property type="term" value="F:phospholipase A2 activity"/>
    <property type="evidence" value="ECO:0007669"/>
    <property type="project" value="TreeGrafter"/>
</dbReference>
<dbReference type="GO" id="GO:0046475">
    <property type="term" value="P:glycerophospholipid catabolic process"/>
    <property type="evidence" value="ECO:0007669"/>
    <property type="project" value="TreeGrafter"/>
</dbReference>
<keyword evidence="1" id="KW-0443">Lipid metabolism</keyword>
<dbReference type="SUPFAM" id="SSF52151">
    <property type="entry name" value="FabD/lysophospholipase-like"/>
    <property type="match status" value="1"/>
</dbReference>
<accession>A0A6I5RLE7</accession>
<feature type="domain" description="PNPLA" evidence="3">
    <location>
        <begin position="39"/>
        <end position="96"/>
    </location>
</feature>
<dbReference type="InterPro" id="IPR002641">
    <property type="entry name" value="PNPLA_dom"/>
</dbReference>
<feature type="transmembrane region" description="Helical" evidence="2">
    <location>
        <begin position="316"/>
        <end position="337"/>
    </location>
</feature>
<sequence>MALETEQYNAERERINKRREYLDLQEYQQEQNTGRPWGLALSGGGIRSATFCLGVLQALARARRTDRSEDKPLLARFDYLSTVSGGGYIGSFFSSLFLPNRLRGTVAGQPPQSPYDAAQDAYAVFRYEPPGKISTATDYSRAPVGSGPGAWLRENGRYLTPTGGGDMFYALAMAWRNWLSLHFVIGMPMVLALSFLFLVQTSLGINLFVWPLVALVVLALPCALAYWLIIPRQSLTEAPSLANLAYRATFGVAAALLVLSLLAYGLGYSPRVAVLAFCFAVIAGSGLLITSLLVRKLALNEEGNTLRNYRVLITRYLSNAIIAVVTLLLLASVATLAQDIYSVLFKQFGLVSVGVLPTLIWLVRKLALLKDEKALPAWSLKLPLEVLALIGGTLLGMVVCLVWALFVLWVANGGRDQVLSAQGNLSLLIVGALALALIVVAARFVGFLNLSSLHTFYASRLTRAYLGASNGRRFTATSGARERSVAEPLADDDISLETYYGTQTAGPLHLINVTMNLTVDPAEQLVQRDRKGKPLCLAPHGWTVNGGRPTNYMLDGVSYQRGPSPSQPSEIMLPLSLGQWIGTSGAAFSTGLGRTTSLGMSLALGLANVRLGVWWSSQFLSEGETHYRHKDPRWVRRFPTQSYLFYELTAHFHGHRRDLHYLSDGGHFENTAAYELVRRERDIALIVVCDCGCDPSYQFDDVANLVRLARIDQQLDIREDLTVQHHPVLSQVFGSISHFQQPPAKDSKKCALLLDVFDTTDETEPPLPQCRILVLKPRLIASLTPDVFNYALANEAFPNQTTADQFFDEAQFESYRQLGLSIGRMLFGEEGTVDPVSSALWHYLNLP</sequence>
<feature type="transmembrane region" description="Helical" evidence="2">
    <location>
        <begin position="241"/>
        <end position="266"/>
    </location>
</feature>
<dbReference type="PANTHER" id="PTHR10728">
    <property type="entry name" value="CYTOSOLIC PHOSPHOLIPASE A2"/>
    <property type="match status" value="1"/>
</dbReference>
<name>A0A6I5RLE7_9PSED</name>
<feature type="transmembrane region" description="Helical" evidence="2">
    <location>
        <begin position="178"/>
        <end position="199"/>
    </location>
</feature>
<dbReference type="InterPro" id="IPR016035">
    <property type="entry name" value="Acyl_Trfase/lysoPLipase"/>
</dbReference>
<feature type="transmembrane region" description="Helical" evidence="2">
    <location>
        <begin position="426"/>
        <end position="450"/>
    </location>
</feature>
<evidence type="ECO:0000313" key="5">
    <source>
        <dbReference type="Proteomes" id="UP000471751"/>
    </source>
</evidence>
<keyword evidence="2" id="KW-0472">Membrane</keyword>
<gene>
    <name evidence="4" type="ORF">G3O07_00055</name>
</gene>
<proteinExistence type="predicted"/>
<dbReference type="RefSeq" id="WP_163931125.1">
    <property type="nucleotide sequence ID" value="NZ_BMQU01000003.1"/>
</dbReference>
<feature type="transmembrane region" description="Helical" evidence="2">
    <location>
        <begin position="384"/>
        <end position="406"/>
    </location>
</feature>
<evidence type="ECO:0000313" key="4">
    <source>
        <dbReference type="EMBL" id="NES08475.1"/>
    </source>
</evidence>
<protein>
    <recommendedName>
        <fullName evidence="3">PNPLA domain-containing protein</fullName>
    </recommendedName>
</protein>
<feature type="transmembrane region" description="Helical" evidence="2">
    <location>
        <begin position="205"/>
        <end position="229"/>
    </location>
</feature>
<evidence type="ECO:0000256" key="1">
    <source>
        <dbReference type="ARBA" id="ARBA00023098"/>
    </source>
</evidence>
<keyword evidence="2" id="KW-0812">Transmembrane</keyword>
<comment type="caution">
    <text evidence="4">The sequence shown here is derived from an EMBL/GenBank/DDBJ whole genome shotgun (WGS) entry which is preliminary data.</text>
</comment>
<dbReference type="Gene3D" id="3.40.1090.10">
    <property type="entry name" value="Cytosolic phospholipase A2 catalytic domain"/>
    <property type="match status" value="2"/>
</dbReference>
<evidence type="ECO:0000256" key="2">
    <source>
        <dbReference type="SAM" id="Phobius"/>
    </source>
</evidence>
<keyword evidence="2" id="KW-1133">Transmembrane helix</keyword>
<keyword evidence="5" id="KW-1185">Reference proteome</keyword>
<organism evidence="4 5">
    <name type="scientific">Pseudomonas laurentiana</name>
    <dbReference type="NCBI Taxonomy" id="2364649"/>
    <lineage>
        <taxon>Bacteria</taxon>
        <taxon>Pseudomonadati</taxon>
        <taxon>Pseudomonadota</taxon>
        <taxon>Gammaproteobacteria</taxon>
        <taxon>Pseudomonadales</taxon>
        <taxon>Pseudomonadaceae</taxon>
        <taxon>Pseudomonas</taxon>
    </lineage>
</organism>
<dbReference type="GO" id="GO:0005829">
    <property type="term" value="C:cytosol"/>
    <property type="evidence" value="ECO:0007669"/>
    <property type="project" value="TreeGrafter"/>
</dbReference>
<feature type="transmembrane region" description="Helical" evidence="2">
    <location>
        <begin position="272"/>
        <end position="295"/>
    </location>
</feature>
<dbReference type="EMBL" id="JAAHBT010000001">
    <property type="protein sequence ID" value="NES08475.1"/>
    <property type="molecule type" value="Genomic_DNA"/>
</dbReference>
<dbReference type="Pfam" id="PF01734">
    <property type="entry name" value="Patatin"/>
    <property type="match status" value="1"/>
</dbReference>
<dbReference type="Proteomes" id="UP000471751">
    <property type="component" value="Unassembled WGS sequence"/>
</dbReference>
<evidence type="ECO:0000259" key="3">
    <source>
        <dbReference type="Pfam" id="PF01734"/>
    </source>
</evidence>
<reference evidence="4 5" key="1">
    <citation type="submission" date="2020-02" db="EMBL/GenBank/DDBJ databases">
        <title>Broccoli isolated Pseudomonas sp.</title>
        <authorList>
            <person name="Fujikawa T."/>
            <person name="Sawada H."/>
        </authorList>
    </citation>
    <scope>NUCLEOTIDE SEQUENCE [LARGE SCALE GENOMIC DNA]</scope>
    <source>
        <strain evidence="4 5">JCM 32154</strain>
    </source>
</reference>
<dbReference type="PANTHER" id="PTHR10728:SF40">
    <property type="entry name" value="PATATIN FAMILY PROTEIN"/>
    <property type="match status" value="1"/>
</dbReference>